<evidence type="ECO:0000256" key="2">
    <source>
        <dbReference type="ARBA" id="ARBA00023125"/>
    </source>
</evidence>
<keyword evidence="3" id="KW-0804">Transcription</keyword>
<dbReference type="Proteomes" id="UP000561181">
    <property type="component" value="Unassembled WGS sequence"/>
</dbReference>
<dbReference type="SUPFAM" id="SSF46955">
    <property type="entry name" value="Putative DNA-binding domain"/>
    <property type="match status" value="1"/>
</dbReference>
<dbReference type="PRINTS" id="PR00040">
    <property type="entry name" value="HTHMERR"/>
</dbReference>
<dbReference type="Pfam" id="PF00376">
    <property type="entry name" value="MerR"/>
    <property type="match status" value="1"/>
</dbReference>
<sequence length="132" mass="14648">MKIGALAKATGTKVETVRYYEKIGLLPRAARTTANYRDYGSDHLARLSFIRRARDLGFTLKALSELLTLSDDKEQSCEAVDDIASRHLAKIDQKIDDLTTLRSELDRVISACQHGTVGDCKIIETLAPRPLS</sequence>
<name>A0A848QFA2_9SPHN</name>
<keyword evidence="6" id="KW-1185">Reference proteome</keyword>
<dbReference type="GO" id="GO:0003700">
    <property type="term" value="F:DNA-binding transcription factor activity"/>
    <property type="evidence" value="ECO:0007669"/>
    <property type="project" value="InterPro"/>
</dbReference>
<dbReference type="PANTHER" id="PTHR30204">
    <property type="entry name" value="REDOX-CYCLING DRUG-SENSING TRANSCRIPTIONAL ACTIVATOR SOXR"/>
    <property type="match status" value="1"/>
</dbReference>
<keyword evidence="2" id="KW-0238">DNA-binding</keyword>
<dbReference type="InterPro" id="IPR015358">
    <property type="entry name" value="Tscrpt_reg_MerR_DNA-bd"/>
</dbReference>
<feature type="domain" description="HTH merR-type" evidence="4">
    <location>
        <begin position="1"/>
        <end position="69"/>
    </location>
</feature>
<evidence type="ECO:0000259" key="4">
    <source>
        <dbReference type="PROSITE" id="PS50937"/>
    </source>
</evidence>
<accession>A0A848QFA2</accession>
<dbReference type="RefSeq" id="WP_170010560.1">
    <property type="nucleotide sequence ID" value="NZ_JABCRE010000002.1"/>
</dbReference>
<dbReference type="InterPro" id="IPR009061">
    <property type="entry name" value="DNA-bd_dom_put_sf"/>
</dbReference>
<keyword evidence="1" id="KW-0805">Transcription regulation</keyword>
<evidence type="ECO:0000313" key="6">
    <source>
        <dbReference type="Proteomes" id="UP000561181"/>
    </source>
</evidence>
<dbReference type="InterPro" id="IPR000551">
    <property type="entry name" value="MerR-type_HTH_dom"/>
</dbReference>
<reference evidence="5 6" key="1">
    <citation type="submission" date="2020-04" db="EMBL/GenBank/DDBJ databases">
        <authorList>
            <person name="Liu A."/>
        </authorList>
    </citation>
    <scope>NUCLEOTIDE SEQUENCE [LARGE SCALE GENOMIC DNA]</scope>
    <source>
        <strain evidence="5 6">RZ02</strain>
    </source>
</reference>
<dbReference type="AlphaFoldDB" id="A0A848QFA2"/>
<proteinExistence type="predicted"/>
<dbReference type="EMBL" id="JABCRE010000002">
    <property type="protein sequence ID" value="NMW31242.1"/>
    <property type="molecule type" value="Genomic_DNA"/>
</dbReference>
<dbReference type="InterPro" id="IPR047057">
    <property type="entry name" value="MerR_fam"/>
</dbReference>
<dbReference type="SMART" id="SM00422">
    <property type="entry name" value="HTH_MERR"/>
    <property type="match status" value="1"/>
</dbReference>
<organism evidence="5 6">
    <name type="scientific">Pontixanthobacter rizhaonensis</name>
    <dbReference type="NCBI Taxonomy" id="2730337"/>
    <lineage>
        <taxon>Bacteria</taxon>
        <taxon>Pseudomonadati</taxon>
        <taxon>Pseudomonadota</taxon>
        <taxon>Alphaproteobacteria</taxon>
        <taxon>Sphingomonadales</taxon>
        <taxon>Erythrobacteraceae</taxon>
        <taxon>Pontixanthobacter</taxon>
    </lineage>
</organism>
<dbReference type="PROSITE" id="PS50937">
    <property type="entry name" value="HTH_MERR_2"/>
    <property type="match status" value="1"/>
</dbReference>
<dbReference type="PANTHER" id="PTHR30204:SF92">
    <property type="entry name" value="HTH-TYPE TRANSCRIPTIONAL REGULATOR ZNTR"/>
    <property type="match status" value="1"/>
</dbReference>
<evidence type="ECO:0000256" key="3">
    <source>
        <dbReference type="ARBA" id="ARBA00023163"/>
    </source>
</evidence>
<dbReference type="Gene3D" id="1.10.1660.10">
    <property type="match status" value="1"/>
</dbReference>
<dbReference type="GO" id="GO:0003677">
    <property type="term" value="F:DNA binding"/>
    <property type="evidence" value="ECO:0007669"/>
    <property type="project" value="UniProtKB-KW"/>
</dbReference>
<evidence type="ECO:0000256" key="1">
    <source>
        <dbReference type="ARBA" id="ARBA00023015"/>
    </source>
</evidence>
<protein>
    <submittedName>
        <fullName evidence="5">Helix-turn-helix domain-containing protein</fullName>
    </submittedName>
</protein>
<dbReference type="CDD" id="cd04785">
    <property type="entry name" value="HTH_CadR-PbrR-like"/>
    <property type="match status" value="1"/>
</dbReference>
<comment type="caution">
    <text evidence="5">The sequence shown here is derived from an EMBL/GenBank/DDBJ whole genome shotgun (WGS) entry which is preliminary data.</text>
</comment>
<evidence type="ECO:0000313" key="5">
    <source>
        <dbReference type="EMBL" id="NMW31242.1"/>
    </source>
</evidence>
<gene>
    <name evidence="5" type="ORF">HKD42_04130</name>
</gene>
<dbReference type="Pfam" id="PF09278">
    <property type="entry name" value="MerR-DNA-bind"/>
    <property type="match status" value="1"/>
</dbReference>